<dbReference type="PROSITE" id="PS50049">
    <property type="entry name" value="THD_2"/>
    <property type="match status" value="1"/>
</dbReference>
<comment type="subcellular location">
    <subcellularLocation>
        <location evidence="1">Membrane</location>
    </subcellularLocation>
</comment>
<dbReference type="GO" id="GO:0005125">
    <property type="term" value="F:cytokine activity"/>
    <property type="evidence" value="ECO:0007669"/>
    <property type="project" value="UniProtKB-KW"/>
</dbReference>
<accession>A0A6H0DX05</accession>
<dbReference type="PANTHER" id="PTHR11471">
    <property type="entry name" value="TUMOR NECROSIS FACTOR FAMILY MEMBER"/>
    <property type="match status" value="1"/>
</dbReference>
<dbReference type="InterPro" id="IPR006053">
    <property type="entry name" value="TNF"/>
</dbReference>
<sequence>MEMSDGDRRLIRGMEEDGCSSCGGEAGLHRQNTLILKEKRQRRMAPFLAAALLVLISVALALLIMVVLTGRGHQSPDGKPTIGHLSDGQRKPKDDKNPSAMLTAPAGSNTDGRYLQWESEKGYAFCQGGFNYSGGSLVVPRSGIYRVFLQITYEGKEDTECHSDELRLTNMISLYRDSYTVNRPLLSSVDTVSCSMEQWSKSLYTAGLFSLEANCILRVTSSHPDLIVRQQHQVFFGAELLPQ</sequence>
<evidence type="ECO:0000313" key="8">
    <source>
        <dbReference type="EMBL" id="QIS94347.1"/>
    </source>
</evidence>
<dbReference type="Pfam" id="PF00229">
    <property type="entry name" value="TNF"/>
    <property type="match status" value="1"/>
</dbReference>
<comment type="similarity">
    <text evidence="2">Belongs to the tumor necrosis factor family.</text>
</comment>
<keyword evidence="3" id="KW-0202">Cytokine</keyword>
<gene>
    <name evidence="8" type="primary">TNFSF15</name>
</gene>
<dbReference type="AlphaFoldDB" id="A0A6H0DX05"/>
<keyword evidence="6" id="KW-0812">Transmembrane</keyword>
<dbReference type="GO" id="GO:0005615">
    <property type="term" value="C:extracellular space"/>
    <property type="evidence" value="ECO:0007669"/>
    <property type="project" value="UniProtKB-KW"/>
</dbReference>
<evidence type="ECO:0000256" key="2">
    <source>
        <dbReference type="ARBA" id="ARBA00008670"/>
    </source>
</evidence>
<dbReference type="SUPFAM" id="SSF49842">
    <property type="entry name" value="TNF-like"/>
    <property type="match status" value="1"/>
</dbReference>
<name>A0A6H0DX05_OPLFA</name>
<evidence type="ECO:0000256" key="3">
    <source>
        <dbReference type="ARBA" id="ARBA00022514"/>
    </source>
</evidence>
<keyword evidence="6" id="KW-1133">Transmembrane helix</keyword>
<dbReference type="PANTHER" id="PTHR11471:SF24">
    <property type="entry name" value="TUMOR NECROSIS FACTOR LIGAND SUPERFAMILY MEMBER 15"/>
    <property type="match status" value="1"/>
</dbReference>
<dbReference type="InterPro" id="IPR008983">
    <property type="entry name" value="Tumour_necrosis_fac-like_dom"/>
</dbReference>
<organism evidence="8">
    <name type="scientific">Oplegnathus fasciatus</name>
    <name type="common">Barred knifejaw</name>
    <name type="synonym">Scaradon fasciatus</name>
    <dbReference type="NCBI Taxonomy" id="163134"/>
    <lineage>
        <taxon>Eukaryota</taxon>
        <taxon>Metazoa</taxon>
        <taxon>Chordata</taxon>
        <taxon>Craniata</taxon>
        <taxon>Vertebrata</taxon>
        <taxon>Euteleostomi</taxon>
        <taxon>Actinopterygii</taxon>
        <taxon>Neopterygii</taxon>
        <taxon>Teleostei</taxon>
        <taxon>Neoteleostei</taxon>
        <taxon>Acanthomorphata</taxon>
        <taxon>Eupercaria</taxon>
        <taxon>Centrarchiformes</taxon>
        <taxon>Terapontoidei</taxon>
        <taxon>Oplegnathidae</taxon>
        <taxon>Oplegnathus</taxon>
    </lineage>
</organism>
<dbReference type="PRINTS" id="PR01234">
    <property type="entry name" value="TNECROSISFCT"/>
</dbReference>
<dbReference type="SMART" id="SM00207">
    <property type="entry name" value="TNF"/>
    <property type="match status" value="1"/>
</dbReference>
<dbReference type="InterPro" id="IPR006052">
    <property type="entry name" value="TNF_dom"/>
</dbReference>
<evidence type="ECO:0000256" key="5">
    <source>
        <dbReference type="SAM" id="MobiDB-lite"/>
    </source>
</evidence>
<dbReference type="GO" id="GO:0016020">
    <property type="term" value="C:membrane"/>
    <property type="evidence" value="ECO:0007669"/>
    <property type="project" value="UniProtKB-SubCell"/>
</dbReference>
<dbReference type="SMR" id="A0A6H0DX05"/>
<evidence type="ECO:0000256" key="1">
    <source>
        <dbReference type="ARBA" id="ARBA00004370"/>
    </source>
</evidence>
<evidence type="ECO:0000256" key="4">
    <source>
        <dbReference type="ARBA" id="ARBA00023136"/>
    </source>
</evidence>
<protein>
    <submittedName>
        <fullName evidence="8">Tumor necrosis factor ligand superfamily member 15</fullName>
    </submittedName>
</protein>
<dbReference type="GO" id="GO:0005164">
    <property type="term" value="F:tumor necrosis factor receptor binding"/>
    <property type="evidence" value="ECO:0007669"/>
    <property type="project" value="InterPro"/>
</dbReference>
<reference evidence="8" key="1">
    <citation type="journal article" date="2020" name="Dev. Comp. Immunol.">
        <title>Cloning and characterization of tumor necrosis factor superfamily 15 in rock bream, Oplegnathus fasciatus; phylogenetic, in silico, and expressional analysis.</title>
        <authorList>
            <person name="Lim J."/>
            <person name="Park T."/>
            <person name="Kim J."/>
            <person name="Hong S."/>
        </authorList>
    </citation>
    <scope>NUCLEOTIDE SEQUENCE</scope>
</reference>
<feature type="region of interest" description="Disordered" evidence="5">
    <location>
        <begin position="73"/>
        <end position="107"/>
    </location>
</feature>
<dbReference type="EMBL" id="MT024186">
    <property type="protein sequence ID" value="QIS94347.1"/>
    <property type="molecule type" value="mRNA"/>
</dbReference>
<dbReference type="Gene3D" id="2.60.120.40">
    <property type="match status" value="1"/>
</dbReference>
<keyword evidence="4 6" id="KW-0472">Membrane</keyword>
<evidence type="ECO:0000259" key="7">
    <source>
        <dbReference type="PROSITE" id="PS50049"/>
    </source>
</evidence>
<feature type="domain" description="THD" evidence="7">
    <location>
        <begin position="98"/>
        <end position="241"/>
    </location>
</feature>
<dbReference type="CDD" id="cd00184">
    <property type="entry name" value="TNF"/>
    <property type="match status" value="1"/>
</dbReference>
<dbReference type="GO" id="GO:0006955">
    <property type="term" value="P:immune response"/>
    <property type="evidence" value="ECO:0007669"/>
    <property type="project" value="InterPro"/>
</dbReference>
<feature type="compositionally biased region" description="Basic and acidic residues" evidence="5">
    <location>
        <begin position="87"/>
        <end position="97"/>
    </location>
</feature>
<evidence type="ECO:0000256" key="6">
    <source>
        <dbReference type="SAM" id="Phobius"/>
    </source>
</evidence>
<feature type="transmembrane region" description="Helical" evidence="6">
    <location>
        <begin position="47"/>
        <end position="68"/>
    </location>
</feature>
<proteinExistence type="evidence at transcript level"/>